<evidence type="ECO:0000313" key="3">
    <source>
        <dbReference type="Proteomes" id="UP000292858"/>
    </source>
</evidence>
<feature type="transmembrane region" description="Helical" evidence="1">
    <location>
        <begin position="147"/>
        <end position="166"/>
    </location>
</feature>
<dbReference type="RefSeq" id="WP_130840643.1">
    <property type="nucleotide sequence ID" value="NZ_SIJL01000003.1"/>
</dbReference>
<feature type="transmembrane region" description="Helical" evidence="1">
    <location>
        <begin position="197"/>
        <end position="220"/>
    </location>
</feature>
<dbReference type="OrthoDB" id="32171at2"/>
<proteinExistence type="predicted"/>
<accession>A0A4Q9B6A4</accession>
<name>A0A4Q9B6A4_9DEIN</name>
<feature type="transmembrane region" description="Helical" evidence="1">
    <location>
        <begin position="263"/>
        <end position="289"/>
    </location>
</feature>
<evidence type="ECO:0000256" key="1">
    <source>
        <dbReference type="SAM" id="Phobius"/>
    </source>
</evidence>
<evidence type="ECO:0000313" key="2">
    <source>
        <dbReference type="EMBL" id="TBH21184.1"/>
    </source>
</evidence>
<sequence length="420" mass="45009">MSARGEYRKSTGVPSGAKDLEALAQELAELLRQVSDPFELAAHLEVLGYNRYRVERTFGLPNTFALAQALFARARRDFRPKAKAPAVPGVLGLRHLAMALSLAGSLGVFLQTQEVGWLPALFLLTWSQLAARASLRAAVEMDQTGARRVVAALAWLGLLGLSLAAPLDQGPWTSWSVGAVWVGVGILGLAGRERQAAVLALAFLLGVGLAWVLAFSPLWIGPPTVLVALGQLPRPRLEAFSFLARALQEEWPYGLYGLGQGLILWQLVTLLGSVALLGLALYLLSALLVEMRLGAFVKALGKTLWSKARPNALLLAVQRAFWNYALAALLPTFLLLAALPWVGGYAEALMGFGFLTLTSAMALGLNALGGARSSAYALIAGALLLQLTQNPLVLGAVGLLLLLIFLEHLRHPERYGVYLL</sequence>
<keyword evidence="1" id="KW-0472">Membrane</keyword>
<gene>
    <name evidence="2" type="ORF">ETP66_03430</name>
</gene>
<dbReference type="AlphaFoldDB" id="A0A4Q9B6A4"/>
<feature type="transmembrane region" description="Helical" evidence="1">
    <location>
        <begin position="348"/>
        <end position="368"/>
    </location>
</feature>
<organism evidence="2 3">
    <name type="scientific">Thermus thermamylovorans</name>
    <dbReference type="NCBI Taxonomy" id="2509362"/>
    <lineage>
        <taxon>Bacteria</taxon>
        <taxon>Thermotogati</taxon>
        <taxon>Deinococcota</taxon>
        <taxon>Deinococci</taxon>
        <taxon>Thermales</taxon>
        <taxon>Thermaceae</taxon>
        <taxon>Thermus</taxon>
    </lineage>
</organism>
<feature type="transmembrane region" description="Helical" evidence="1">
    <location>
        <begin position="172"/>
        <end position="190"/>
    </location>
</feature>
<dbReference type="EMBL" id="SIJL01000003">
    <property type="protein sequence ID" value="TBH21184.1"/>
    <property type="molecule type" value="Genomic_DNA"/>
</dbReference>
<dbReference type="Proteomes" id="UP000292858">
    <property type="component" value="Unassembled WGS sequence"/>
</dbReference>
<keyword evidence="1" id="KW-1133">Transmembrane helix</keyword>
<keyword evidence="1" id="KW-0812">Transmembrane</keyword>
<protein>
    <submittedName>
        <fullName evidence="2">Uncharacterized protein</fullName>
    </submittedName>
</protein>
<reference evidence="2 3" key="1">
    <citation type="submission" date="2019-02" db="EMBL/GenBank/DDBJ databases">
        <title>Thermus sp. a novel from hot spring.</title>
        <authorList>
            <person name="Zhao Z."/>
        </authorList>
    </citation>
    <scope>NUCLEOTIDE SEQUENCE [LARGE SCALE GENOMIC DNA]</scope>
    <source>
        <strain evidence="2 3">CFH 72773T</strain>
    </source>
</reference>
<feature type="transmembrane region" description="Helical" evidence="1">
    <location>
        <begin position="321"/>
        <end position="342"/>
    </location>
</feature>
<feature type="transmembrane region" description="Helical" evidence="1">
    <location>
        <begin position="375"/>
        <end position="406"/>
    </location>
</feature>
<comment type="caution">
    <text evidence="2">The sequence shown here is derived from an EMBL/GenBank/DDBJ whole genome shotgun (WGS) entry which is preliminary data.</text>
</comment>
<keyword evidence="3" id="KW-1185">Reference proteome</keyword>